<accession>A0ABR6UDJ7</accession>
<keyword evidence="11" id="KW-0969">Cilium</keyword>
<dbReference type="Pfam" id="PF00691">
    <property type="entry name" value="OmpA"/>
    <property type="match status" value="1"/>
</dbReference>
<dbReference type="RefSeq" id="WP_186347590.1">
    <property type="nucleotide sequence ID" value="NZ_BMMR01000005.1"/>
</dbReference>
<evidence type="ECO:0000256" key="8">
    <source>
        <dbReference type="SAM" id="MobiDB-lite"/>
    </source>
</evidence>
<dbReference type="PANTHER" id="PTHR30329:SF21">
    <property type="entry name" value="LIPOPROTEIN YIAD-RELATED"/>
    <property type="match status" value="1"/>
</dbReference>
<sequence>MAGRKRHVEEEEHENHERWLVTYADMVTLLMVLFIVLFAMGKPDAEKFQALKASLAIGFGQEATVLTGGSSLLQEPGTRAVAPVTPVSRRPAPTGDDVERTVADRNAARRELARLRAIEKRIRQALRARGLRGDIRTGYDERGLVVSLVSKHVVFRSNLATLSPRGARVVDAVGPVLVKLPDRLEISGNTNQLGARPRYYATDWDLSSARAITVLRRLEERLGVETARLSVAAYGQTRPLVDPERPGAQVVNKRVDIVVLSAADATVRQLLPELAGSTDRPTAGGH</sequence>
<proteinExistence type="inferred from homology"/>
<comment type="similarity">
    <text evidence="2">Belongs to the MotB family.</text>
</comment>
<keyword evidence="3" id="KW-1003">Cell membrane</keyword>
<keyword evidence="5 9" id="KW-1133">Transmembrane helix</keyword>
<name>A0ABR6UDJ7_9ACTN</name>
<dbReference type="Gene3D" id="3.30.1330.60">
    <property type="entry name" value="OmpA-like domain"/>
    <property type="match status" value="1"/>
</dbReference>
<protein>
    <submittedName>
        <fullName evidence="11">Flagellar motor protein MotB</fullName>
    </submittedName>
</protein>
<gene>
    <name evidence="11" type="ORF">H7344_19160</name>
</gene>
<comment type="subcellular location">
    <subcellularLocation>
        <location evidence="1">Cell membrane</location>
        <topology evidence="1">Single-pass membrane protein</topology>
    </subcellularLocation>
</comment>
<evidence type="ECO:0000256" key="7">
    <source>
        <dbReference type="PROSITE-ProRule" id="PRU00473"/>
    </source>
</evidence>
<keyword evidence="12" id="KW-1185">Reference proteome</keyword>
<evidence type="ECO:0000256" key="5">
    <source>
        <dbReference type="ARBA" id="ARBA00022989"/>
    </source>
</evidence>
<dbReference type="PROSITE" id="PS51123">
    <property type="entry name" value="OMPA_2"/>
    <property type="match status" value="1"/>
</dbReference>
<keyword evidence="6 7" id="KW-0472">Membrane</keyword>
<feature type="transmembrane region" description="Helical" evidence="9">
    <location>
        <begin position="20"/>
        <end position="40"/>
    </location>
</feature>
<dbReference type="PANTHER" id="PTHR30329">
    <property type="entry name" value="STATOR ELEMENT OF FLAGELLAR MOTOR COMPLEX"/>
    <property type="match status" value="1"/>
</dbReference>
<keyword evidence="4 9" id="KW-0812">Transmembrane</keyword>
<evidence type="ECO:0000313" key="12">
    <source>
        <dbReference type="Proteomes" id="UP000604001"/>
    </source>
</evidence>
<dbReference type="InterPro" id="IPR050330">
    <property type="entry name" value="Bact_OuterMem_StrucFunc"/>
</dbReference>
<dbReference type="CDD" id="cd07185">
    <property type="entry name" value="OmpA_C-like"/>
    <property type="match status" value="1"/>
</dbReference>
<feature type="region of interest" description="Disordered" evidence="8">
    <location>
        <begin position="77"/>
        <end position="97"/>
    </location>
</feature>
<dbReference type="InterPro" id="IPR036737">
    <property type="entry name" value="OmpA-like_sf"/>
</dbReference>
<organism evidence="11 12">
    <name type="scientific">Nocardioides deserti</name>
    <dbReference type="NCBI Taxonomy" id="1588644"/>
    <lineage>
        <taxon>Bacteria</taxon>
        <taxon>Bacillati</taxon>
        <taxon>Actinomycetota</taxon>
        <taxon>Actinomycetes</taxon>
        <taxon>Propionibacteriales</taxon>
        <taxon>Nocardioidaceae</taxon>
        <taxon>Nocardioides</taxon>
    </lineage>
</organism>
<dbReference type="EMBL" id="JACMYC010000021">
    <property type="protein sequence ID" value="MBC2962413.1"/>
    <property type="molecule type" value="Genomic_DNA"/>
</dbReference>
<dbReference type="Pfam" id="PF13677">
    <property type="entry name" value="MotB_plug"/>
    <property type="match status" value="1"/>
</dbReference>
<keyword evidence="11" id="KW-0282">Flagellum</keyword>
<evidence type="ECO:0000256" key="9">
    <source>
        <dbReference type="SAM" id="Phobius"/>
    </source>
</evidence>
<evidence type="ECO:0000256" key="6">
    <source>
        <dbReference type="ARBA" id="ARBA00023136"/>
    </source>
</evidence>
<evidence type="ECO:0000256" key="3">
    <source>
        <dbReference type="ARBA" id="ARBA00022475"/>
    </source>
</evidence>
<dbReference type="InterPro" id="IPR025713">
    <property type="entry name" value="MotB-like_N_dom"/>
</dbReference>
<feature type="domain" description="OmpA-like" evidence="10">
    <location>
        <begin position="142"/>
        <end position="263"/>
    </location>
</feature>
<comment type="caution">
    <text evidence="11">The sequence shown here is derived from an EMBL/GenBank/DDBJ whole genome shotgun (WGS) entry which is preliminary data.</text>
</comment>
<evidence type="ECO:0000256" key="2">
    <source>
        <dbReference type="ARBA" id="ARBA00008914"/>
    </source>
</evidence>
<dbReference type="InterPro" id="IPR006665">
    <property type="entry name" value="OmpA-like"/>
</dbReference>
<dbReference type="SUPFAM" id="SSF103088">
    <property type="entry name" value="OmpA-like"/>
    <property type="match status" value="1"/>
</dbReference>
<dbReference type="Proteomes" id="UP000604001">
    <property type="component" value="Unassembled WGS sequence"/>
</dbReference>
<evidence type="ECO:0000256" key="1">
    <source>
        <dbReference type="ARBA" id="ARBA00004162"/>
    </source>
</evidence>
<evidence type="ECO:0000313" key="11">
    <source>
        <dbReference type="EMBL" id="MBC2962413.1"/>
    </source>
</evidence>
<evidence type="ECO:0000259" key="10">
    <source>
        <dbReference type="PROSITE" id="PS51123"/>
    </source>
</evidence>
<keyword evidence="11" id="KW-0966">Cell projection</keyword>
<reference evidence="11 12" key="1">
    <citation type="submission" date="2020-08" db="EMBL/GenBank/DDBJ databases">
        <title>novel species in genus Nocardioides.</title>
        <authorList>
            <person name="Zhang G."/>
        </authorList>
    </citation>
    <scope>NUCLEOTIDE SEQUENCE [LARGE SCALE GENOMIC DNA]</scope>
    <source>
        <strain evidence="11 12">SC8A-24</strain>
    </source>
</reference>
<evidence type="ECO:0000256" key="4">
    <source>
        <dbReference type="ARBA" id="ARBA00022692"/>
    </source>
</evidence>